<dbReference type="AlphaFoldDB" id="A0A5C5PZ53"/>
<keyword evidence="7 14" id="KW-0812">Transmembrane</keyword>
<dbReference type="InterPro" id="IPR045851">
    <property type="entry name" value="AMP-bd_C_sf"/>
</dbReference>
<evidence type="ECO:0000313" key="18">
    <source>
        <dbReference type="Proteomes" id="UP000317901"/>
    </source>
</evidence>
<dbReference type="GO" id="GO:0009431">
    <property type="term" value="C:bacterial-type flagellum basal body, MS ring"/>
    <property type="evidence" value="ECO:0007669"/>
    <property type="project" value="InterPro"/>
</dbReference>
<evidence type="ECO:0000256" key="5">
    <source>
        <dbReference type="ARBA" id="ARBA00017949"/>
    </source>
</evidence>
<keyword evidence="8 14" id="KW-1133">Transmembrane helix</keyword>
<evidence type="ECO:0000256" key="8">
    <source>
        <dbReference type="ARBA" id="ARBA00022989"/>
    </source>
</evidence>
<evidence type="ECO:0000256" key="7">
    <source>
        <dbReference type="ARBA" id="ARBA00022692"/>
    </source>
</evidence>
<dbReference type="InterPro" id="IPR000067">
    <property type="entry name" value="FlgMring_FliF"/>
</dbReference>
<dbReference type="Pfam" id="PF01514">
    <property type="entry name" value="YscJ_FliF"/>
    <property type="match status" value="1"/>
</dbReference>
<dbReference type="PANTHER" id="PTHR30046:SF0">
    <property type="entry name" value="FLAGELLAR M-RING PROTEIN"/>
    <property type="match status" value="1"/>
</dbReference>
<dbReference type="GO" id="GO:0003774">
    <property type="term" value="F:cytoskeletal motor activity"/>
    <property type="evidence" value="ECO:0007669"/>
    <property type="project" value="InterPro"/>
</dbReference>
<evidence type="ECO:0000313" key="17">
    <source>
        <dbReference type="EMBL" id="TWR95365.1"/>
    </source>
</evidence>
<evidence type="ECO:0000256" key="1">
    <source>
        <dbReference type="ARBA" id="ARBA00003820"/>
    </source>
</evidence>
<evidence type="ECO:0000256" key="6">
    <source>
        <dbReference type="ARBA" id="ARBA00022475"/>
    </source>
</evidence>
<dbReference type="InterPro" id="IPR013556">
    <property type="entry name" value="Flag_M-ring_C"/>
</dbReference>
<comment type="similarity">
    <text evidence="4 12">Belongs to the FliF family.</text>
</comment>
<feature type="transmembrane region" description="Helical" evidence="14">
    <location>
        <begin position="26"/>
        <end position="47"/>
    </location>
</feature>
<feature type="region of interest" description="Disordered" evidence="13">
    <location>
        <begin position="312"/>
        <end position="348"/>
    </location>
</feature>
<keyword evidence="17" id="KW-0282">Flagellum</keyword>
<accession>A0A5C5PZ53</accession>
<evidence type="ECO:0000256" key="10">
    <source>
        <dbReference type="ARBA" id="ARBA00023143"/>
    </source>
</evidence>
<comment type="subcellular location">
    <subcellularLocation>
        <location evidence="2 12">Bacterial flagellum basal body</location>
    </subcellularLocation>
    <subcellularLocation>
        <location evidence="3">Cell membrane</location>
        <topology evidence="3">Multi-pass membrane protein</topology>
    </subcellularLocation>
</comment>
<comment type="function">
    <text evidence="1 12">The M ring may be actively involved in energy transduction.</text>
</comment>
<dbReference type="InterPro" id="IPR043427">
    <property type="entry name" value="YscJ/FliF"/>
</dbReference>
<dbReference type="PIRSF" id="PIRSF004862">
    <property type="entry name" value="FliF"/>
    <property type="match status" value="1"/>
</dbReference>
<dbReference type="NCBIfam" id="TIGR00206">
    <property type="entry name" value="fliF"/>
    <property type="match status" value="1"/>
</dbReference>
<dbReference type="Proteomes" id="UP000317901">
    <property type="component" value="Unassembled WGS sequence"/>
</dbReference>
<reference evidence="17 18" key="1">
    <citation type="submission" date="2019-06" db="EMBL/GenBank/DDBJ databases">
        <title>Pseudomonas bimorpha sp. nov. isolated from bovine raw milk and skim milk concentrate.</title>
        <authorList>
            <person name="Hofmann K."/>
            <person name="Huptas C."/>
            <person name="Doll E."/>
            <person name="Scherer S."/>
            <person name="Wenning M."/>
        </authorList>
    </citation>
    <scope>NUCLEOTIDE SEQUENCE [LARGE SCALE GENOMIC DNA]</scope>
    <source>
        <strain evidence="17 18">DSM 108990</strain>
    </source>
</reference>
<feature type="transmembrane region" description="Helical" evidence="14">
    <location>
        <begin position="440"/>
        <end position="458"/>
    </location>
</feature>
<dbReference type="InterPro" id="IPR006182">
    <property type="entry name" value="FliF_N_dom"/>
</dbReference>
<organism evidence="17 18">
    <name type="scientific">Pseudomonas saxonica</name>
    <dbReference type="NCBI Taxonomy" id="2600598"/>
    <lineage>
        <taxon>Bacteria</taxon>
        <taxon>Pseudomonadati</taxon>
        <taxon>Pseudomonadota</taxon>
        <taxon>Gammaproteobacteria</taxon>
        <taxon>Pseudomonadales</taxon>
        <taxon>Pseudomonadaceae</taxon>
        <taxon>Pseudomonas</taxon>
    </lineage>
</organism>
<evidence type="ECO:0000256" key="9">
    <source>
        <dbReference type="ARBA" id="ARBA00023136"/>
    </source>
</evidence>
<dbReference type="OrthoDB" id="8554211at2"/>
<name>A0A5C5PZ53_9PSED</name>
<evidence type="ECO:0000256" key="11">
    <source>
        <dbReference type="ARBA" id="ARBA00025936"/>
    </source>
</evidence>
<comment type="caution">
    <text evidence="17">The sequence shown here is derived from an EMBL/GenBank/DDBJ whole genome shotgun (WGS) entry which is preliminary data.</text>
</comment>
<feature type="compositionally biased region" description="Low complexity" evidence="13">
    <location>
        <begin position="322"/>
        <end position="336"/>
    </location>
</feature>
<comment type="subunit">
    <text evidence="11">The basal body constitutes a major portion of the flagellar organelle and consists of four rings (L,P,S, and M) mounted on a central rod. The M ring is integral to the inner membrane of the cell and may be connected to the flagellar rod via the S ring. The S (supramembrane ring) lies just distal to the M ring. The L and P rings lie in the outer membrane and the periplasmic space, respectively.</text>
</comment>
<protein>
    <recommendedName>
        <fullName evidence="5 12">Flagellar M-ring protein</fullName>
    </recommendedName>
</protein>
<evidence type="ECO:0000259" key="15">
    <source>
        <dbReference type="Pfam" id="PF01514"/>
    </source>
</evidence>
<evidence type="ECO:0000256" key="12">
    <source>
        <dbReference type="PIRNR" id="PIRNR004862"/>
    </source>
</evidence>
<evidence type="ECO:0000256" key="2">
    <source>
        <dbReference type="ARBA" id="ARBA00004117"/>
    </source>
</evidence>
<keyword evidence="17" id="KW-0969">Cilium</keyword>
<dbReference type="RefSeq" id="WP_146426118.1">
    <property type="nucleotide sequence ID" value="NZ_VFIP01000015.1"/>
</dbReference>
<dbReference type="PRINTS" id="PR01009">
    <property type="entry name" value="FLGMRINGFLIF"/>
</dbReference>
<feature type="domain" description="Flagellar M-ring C-terminal" evidence="16">
    <location>
        <begin position="257"/>
        <end position="419"/>
    </location>
</feature>
<keyword evidence="9 14" id="KW-0472">Membrane</keyword>
<dbReference type="PANTHER" id="PTHR30046">
    <property type="entry name" value="FLAGELLAR M-RING PROTEIN"/>
    <property type="match status" value="1"/>
</dbReference>
<keyword evidence="17" id="KW-0966">Cell projection</keyword>
<sequence length="559" mass="59785">MSADVLQTINEKFKALLAGFKLDPRVALGLMAGVAALLAISAVLYLWRDQGSLRPLYGAGEAYPAAQVMQVLDADQIAYQLHPQSGQIMVRDTDLARARMLLSAKGVQVAVPVGYGLFDKDEPLGTSQFVQDVRLKRSLEGELARTIMSLKGIDSARVHLALQESNSFVISNRDPAKASVMVQMNAGSKLDPEQVGAIARLVANSVPKLEVADVSVVDQYGTLLSRGLTEGDTGPQQSRQQVEDYQQRVTGNAEQVLAPILGNGNYRISVAADIDFSQKEETVQAFGATPHVRNEELRDESVLDQLALGVPGSLSNRPVPPSGGAAPAVGTPPATADKGATSLRKESNRKLDYDQSVTHVKHAPFNVRSQSIAVVLNGSTEADGGWPPAARAELEAMLKSAVGFNAARGDVLTLSVFPFAASDLSVAPPVWWQQETFLELVKLGVIALVSLLLLFLVVRPALSRLMGRSQAQSLQGHDPLKVGSESAERALPASLAAENRPSMLGELNPLSEIQLPAAGSGLELQVEHLQMLAENDPERVSEVIKQWIGRNESSLPSSN</sequence>
<dbReference type="EMBL" id="VFIP01000015">
    <property type="protein sequence ID" value="TWR95365.1"/>
    <property type="molecule type" value="Genomic_DNA"/>
</dbReference>
<dbReference type="GO" id="GO:0005886">
    <property type="term" value="C:plasma membrane"/>
    <property type="evidence" value="ECO:0007669"/>
    <property type="project" value="UniProtKB-SubCell"/>
</dbReference>
<keyword evidence="10 12" id="KW-0975">Bacterial flagellum</keyword>
<evidence type="ECO:0000256" key="3">
    <source>
        <dbReference type="ARBA" id="ARBA00004651"/>
    </source>
</evidence>
<evidence type="ECO:0000259" key="16">
    <source>
        <dbReference type="Pfam" id="PF08345"/>
    </source>
</evidence>
<dbReference type="Pfam" id="PF08345">
    <property type="entry name" value="YscJ_FliF_C"/>
    <property type="match status" value="1"/>
</dbReference>
<feature type="domain" description="Flagellar M-ring N-terminal" evidence="15">
    <location>
        <begin position="52"/>
        <end position="225"/>
    </location>
</feature>
<dbReference type="GO" id="GO:0071973">
    <property type="term" value="P:bacterial-type flagellum-dependent cell motility"/>
    <property type="evidence" value="ECO:0007669"/>
    <property type="project" value="InterPro"/>
</dbReference>
<evidence type="ECO:0000256" key="4">
    <source>
        <dbReference type="ARBA" id="ARBA00007971"/>
    </source>
</evidence>
<evidence type="ECO:0000256" key="13">
    <source>
        <dbReference type="SAM" id="MobiDB-lite"/>
    </source>
</evidence>
<dbReference type="Gene3D" id="3.30.300.30">
    <property type="match status" value="1"/>
</dbReference>
<keyword evidence="6" id="KW-1003">Cell membrane</keyword>
<evidence type="ECO:0000256" key="14">
    <source>
        <dbReference type="SAM" id="Phobius"/>
    </source>
</evidence>
<proteinExistence type="inferred from homology"/>
<gene>
    <name evidence="17" type="primary">fliF</name>
    <name evidence="17" type="ORF">FJD37_10210</name>
</gene>